<reference evidence="1" key="1">
    <citation type="submission" date="2020-09" db="EMBL/GenBank/DDBJ databases">
        <authorList>
            <person name="Zhang D."/>
            <person name="Hatherill J.R."/>
            <person name="Ramirez J.F."/>
            <person name="Edinger B."/>
            <person name="Balarin R."/>
            <person name="Sullivan A."/>
            <person name="Humpal K.M."/>
            <person name="Guseva A."/>
            <person name="Butela K.A."/>
            <person name="Garlena R.A."/>
            <person name="Russell D.A."/>
            <person name="Pope W.H."/>
            <person name="Jacobs-Sera D."/>
            <person name="Hatfull G.F."/>
        </authorList>
    </citation>
    <scope>NUCLEOTIDE SEQUENCE</scope>
</reference>
<accession>A0A874M8C6</accession>
<organism evidence="1 2">
    <name type="scientific">Synechococcus phage S-SRP01</name>
    <dbReference type="NCBI Taxonomy" id="2781607"/>
    <lineage>
        <taxon>Viruses</taxon>
        <taxon>Duplodnaviria</taxon>
        <taxon>Heunggongvirae</taxon>
        <taxon>Uroviricota</taxon>
        <taxon>Caudoviricetes</taxon>
        <taxon>Autographivirales</taxon>
        <taxon>Sechaudvirinae</taxon>
        <taxon>Nerivirus</taxon>
        <taxon>Nerivirus SSRP01</taxon>
    </lineage>
</organism>
<evidence type="ECO:0000313" key="2">
    <source>
        <dbReference type="Proteomes" id="UP000664917"/>
    </source>
</evidence>
<keyword evidence="2" id="KW-1185">Reference proteome</keyword>
<dbReference type="EMBL" id="MW015080">
    <property type="protein sequence ID" value="QPD06461.1"/>
    <property type="molecule type" value="Genomic_DNA"/>
</dbReference>
<dbReference type="Proteomes" id="UP000664917">
    <property type="component" value="Segment"/>
</dbReference>
<sequence>MVWQIAAAAGMGGISAISGASSQNEARRLEQQRINRQFKYDKKLDRYNWQQTKRDYRYRLGDVQNQRENNEANLQYLEETARRNYQYDLQIRDFDYKNQLRQYNESERIYGLQRGANAQAAALARQSEENRFNEIMKGMAFEQQDMLVKMLQEEGQSIARGVSGRSASKQIASVIAGYGRNQAILEESVLSARRDSNMAMRQIEQERYQADLNADSRRMLKPLLAPAPMAPLAMPRPNLLDPMKPKRGPRPIKGVNTVQGASGFSVANNFINAGLNAYTMFGGKF</sequence>
<protein>
    <submittedName>
        <fullName evidence="1">Uncharacterized protein</fullName>
    </submittedName>
</protein>
<evidence type="ECO:0000313" key="1">
    <source>
        <dbReference type="EMBL" id="QPD06461.1"/>
    </source>
</evidence>
<name>A0A874M8C6_9CAUD</name>
<proteinExistence type="predicted"/>